<evidence type="ECO:0000256" key="1">
    <source>
        <dbReference type="SAM" id="MobiDB-lite"/>
    </source>
</evidence>
<evidence type="ECO:0000313" key="3">
    <source>
        <dbReference type="EMBL" id="CAD5220256.1"/>
    </source>
</evidence>
<feature type="transmembrane region" description="Helical" evidence="2">
    <location>
        <begin position="268"/>
        <end position="287"/>
    </location>
</feature>
<dbReference type="EMBL" id="CAJFDH010000004">
    <property type="protein sequence ID" value="CAD5220256.1"/>
    <property type="molecule type" value="Genomic_DNA"/>
</dbReference>
<dbReference type="OrthoDB" id="5870453at2759"/>
<protein>
    <recommendedName>
        <fullName evidence="5">Neur_chan_LBD domain-containing protein</fullName>
    </recommendedName>
</protein>
<sequence length="469" mass="54490">MRGDTIYYVIWQIFWLVSYSQSLTSEERTELARKFKYYHASVRPNDRFNLVETVNGTFFGLHAEIALVSTKPSKSFYDLEMLLALHYSDERLNIREISGSIILPQEFTAWTPEIQYEPEISNTKRLYLDPRTGQINFAVRLKSSISCETQEWTTPFNTYYCVTHINTEPDQRIFVRLTRDLRPDSEVSKMYCHIDEWPGFTLTCKMKAEWLAVIARSYFPSFLVFATVVFSQWKRRKVQIVLALGGIVCVLLLQNTRPASDTFTLYDLWFVGTFLHLISVLLIDLILPTRRIVKTTYSTEKVDSQKTLNRNPSKGTLVAAYTTTTKDAQRLYRPPIGSRSWEERIGFIDQNRVNSFEYELAEEENVEDEEDEENMRTTYVHVETVPATPATRPRNFSTMSTSYHHSPSPMMKRSQMMSSSMNSSIKPQEKRTVTRMGLGKKKKLCLLCIVISYTVFFCAYFCLVLFVLG</sequence>
<name>A0A811KZE6_9BILA</name>
<dbReference type="EMBL" id="CAJFCW020000004">
    <property type="protein sequence ID" value="CAG9113425.1"/>
    <property type="molecule type" value="Genomic_DNA"/>
</dbReference>
<organism evidence="3 4">
    <name type="scientific">Bursaphelenchus okinawaensis</name>
    <dbReference type="NCBI Taxonomy" id="465554"/>
    <lineage>
        <taxon>Eukaryota</taxon>
        <taxon>Metazoa</taxon>
        <taxon>Ecdysozoa</taxon>
        <taxon>Nematoda</taxon>
        <taxon>Chromadorea</taxon>
        <taxon>Rhabditida</taxon>
        <taxon>Tylenchina</taxon>
        <taxon>Tylenchomorpha</taxon>
        <taxon>Aphelenchoidea</taxon>
        <taxon>Aphelenchoididae</taxon>
        <taxon>Bursaphelenchus</taxon>
    </lineage>
</organism>
<keyword evidence="2" id="KW-0812">Transmembrane</keyword>
<keyword evidence="4" id="KW-1185">Reference proteome</keyword>
<keyword evidence="2" id="KW-1133">Transmembrane helix</keyword>
<proteinExistence type="predicted"/>
<comment type="caution">
    <text evidence="3">The sequence shown here is derived from an EMBL/GenBank/DDBJ whole genome shotgun (WGS) entry which is preliminary data.</text>
</comment>
<feature type="region of interest" description="Disordered" evidence="1">
    <location>
        <begin position="390"/>
        <end position="414"/>
    </location>
</feature>
<gene>
    <name evidence="3" type="ORF">BOKJ2_LOCUS8853</name>
</gene>
<evidence type="ECO:0000313" key="4">
    <source>
        <dbReference type="Proteomes" id="UP000614601"/>
    </source>
</evidence>
<dbReference type="Proteomes" id="UP000614601">
    <property type="component" value="Unassembled WGS sequence"/>
</dbReference>
<accession>A0A811KZE6</accession>
<dbReference type="Proteomes" id="UP000783686">
    <property type="component" value="Unassembled WGS sequence"/>
</dbReference>
<evidence type="ECO:0008006" key="5">
    <source>
        <dbReference type="Google" id="ProtNLM"/>
    </source>
</evidence>
<feature type="transmembrane region" description="Helical" evidence="2">
    <location>
        <begin position="238"/>
        <end position="256"/>
    </location>
</feature>
<feature type="transmembrane region" description="Helical" evidence="2">
    <location>
        <begin position="210"/>
        <end position="231"/>
    </location>
</feature>
<evidence type="ECO:0000256" key="2">
    <source>
        <dbReference type="SAM" id="Phobius"/>
    </source>
</evidence>
<reference evidence="3" key="1">
    <citation type="submission" date="2020-09" db="EMBL/GenBank/DDBJ databases">
        <authorList>
            <person name="Kikuchi T."/>
        </authorList>
    </citation>
    <scope>NUCLEOTIDE SEQUENCE</scope>
    <source>
        <strain evidence="3">SH1</strain>
    </source>
</reference>
<keyword evidence="2" id="KW-0472">Membrane</keyword>
<feature type="transmembrane region" description="Helical" evidence="2">
    <location>
        <begin position="444"/>
        <end position="468"/>
    </location>
</feature>
<dbReference type="AlphaFoldDB" id="A0A811KZE6"/>
<feature type="compositionally biased region" description="Polar residues" evidence="1">
    <location>
        <begin position="394"/>
        <end position="405"/>
    </location>
</feature>